<feature type="transmembrane region" description="Helical" evidence="1">
    <location>
        <begin position="24"/>
        <end position="42"/>
    </location>
</feature>
<proteinExistence type="predicted"/>
<evidence type="ECO:0000256" key="1">
    <source>
        <dbReference type="SAM" id="Phobius"/>
    </source>
</evidence>
<protein>
    <submittedName>
        <fullName evidence="2">DUF3093 domain-containing protein</fullName>
    </submittedName>
</protein>
<keyword evidence="1" id="KW-0472">Membrane</keyword>
<evidence type="ECO:0000313" key="2">
    <source>
        <dbReference type="EMBL" id="WPR87989.1"/>
    </source>
</evidence>
<name>A0ABZ0SG66_9MICO</name>
<keyword evidence="1" id="KW-1133">Transmembrane helix</keyword>
<dbReference type="InterPro" id="IPR021443">
    <property type="entry name" value="DUF3093"/>
</dbReference>
<feature type="transmembrane region" description="Helical" evidence="1">
    <location>
        <begin position="48"/>
        <end position="65"/>
    </location>
</feature>
<dbReference type="Proteomes" id="UP001323798">
    <property type="component" value="Chromosome"/>
</dbReference>
<dbReference type="EMBL" id="CP139368">
    <property type="protein sequence ID" value="WPR87989.1"/>
    <property type="molecule type" value="Genomic_DNA"/>
</dbReference>
<dbReference type="Pfam" id="PF11292">
    <property type="entry name" value="DUF3093"/>
    <property type="match status" value="1"/>
</dbReference>
<sequence length="165" mass="17435">MQNTVSGAPADSGVIYRERLSPSLWFLVAAAVCGPMAALVLAPFDATVALIGGAVVGVGVVWLLIAGSPTVAVRGGEFVAGRAHIDAHLLGEPEILTGDDARIARGRELDPRAWHIVRGGIDGVLRIPVLDEDDPTPVWIVSTRTPDRLAAAIRRAQVTPRTPRR</sequence>
<keyword evidence="1" id="KW-0812">Transmembrane</keyword>
<organism evidence="2 3">
    <name type="scientific">Microbacterium rhizosphaerae</name>
    <dbReference type="NCBI Taxonomy" id="1678237"/>
    <lineage>
        <taxon>Bacteria</taxon>
        <taxon>Bacillati</taxon>
        <taxon>Actinomycetota</taxon>
        <taxon>Actinomycetes</taxon>
        <taxon>Micrococcales</taxon>
        <taxon>Microbacteriaceae</taxon>
        <taxon>Microbacterium</taxon>
    </lineage>
</organism>
<evidence type="ECO:0000313" key="3">
    <source>
        <dbReference type="Proteomes" id="UP001323798"/>
    </source>
</evidence>
<dbReference type="RefSeq" id="WP_320940711.1">
    <property type="nucleotide sequence ID" value="NZ_BAABEU010000010.1"/>
</dbReference>
<reference evidence="2 3" key="1">
    <citation type="submission" date="2023-11" db="EMBL/GenBank/DDBJ databases">
        <title>Genome sequence of Microbacterium rhizosphaerae KACC 19337.</title>
        <authorList>
            <person name="Choi H."/>
            <person name="Kim S."/>
            <person name="Kim Y."/>
            <person name="Kwon S.-W."/>
            <person name="Heo J."/>
        </authorList>
    </citation>
    <scope>NUCLEOTIDE SEQUENCE [LARGE SCALE GENOMIC DNA]</scope>
    <source>
        <strain evidence="2 3">KACC 19337</strain>
    </source>
</reference>
<accession>A0ABZ0SG66</accession>
<keyword evidence="3" id="KW-1185">Reference proteome</keyword>
<gene>
    <name evidence="2" type="ORF">SM116_09300</name>
</gene>